<reference evidence="7" key="1">
    <citation type="journal article" date="2016" name="Proc. Natl. Acad. Sci. U.S.A.">
        <title>Lipid metabolic changes in an early divergent fungus govern the establishment of a mutualistic symbiosis with endobacteria.</title>
        <authorList>
            <person name="Lastovetsky O.A."/>
            <person name="Gaspar M.L."/>
            <person name="Mondo S.J."/>
            <person name="LaButti K.M."/>
            <person name="Sandor L."/>
            <person name="Grigoriev I.V."/>
            <person name="Henry S.A."/>
            <person name="Pawlowska T.E."/>
        </authorList>
    </citation>
    <scope>NUCLEOTIDE SEQUENCE [LARGE SCALE GENOMIC DNA]</scope>
    <source>
        <strain evidence="7">ATCC 52814</strain>
    </source>
</reference>
<name>A0A1X0RBT8_RHIZD</name>
<accession>A0A1X0RBT8</accession>
<evidence type="ECO:0000256" key="6">
    <source>
        <dbReference type="ARBA" id="ARBA00023033"/>
    </source>
</evidence>
<dbReference type="SUPFAM" id="SSF51412">
    <property type="entry name" value="Inosine monophosphate dehydrogenase (IMPDH)"/>
    <property type="match status" value="1"/>
</dbReference>
<proteinExistence type="inferred from homology"/>
<dbReference type="GO" id="GO:0018580">
    <property type="term" value="F:nitronate monooxygenase activity"/>
    <property type="evidence" value="ECO:0007669"/>
    <property type="project" value="InterPro"/>
</dbReference>
<keyword evidence="6" id="KW-0503">Monooxygenase</keyword>
<evidence type="ECO:0000256" key="1">
    <source>
        <dbReference type="ARBA" id="ARBA00001917"/>
    </source>
</evidence>
<dbReference type="VEuPathDB" id="FungiDB:BCV72DRAFT_61674"/>
<dbReference type="EMBL" id="KV921875">
    <property type="protein sequence ID" value="ORE09509.1"/>
    <property type="molecule type" value="Genomic_DNA"/>
</dbReference>
<keyword evidence="4" id="KW-0288">FMN</keyword>
<keyword evidence="3" id="KW-0285">Flavoprotein</keyword>
<dbReference type="Gene3D" id="3.20.20.70">
    <property type="entry name" value="Aldolase class I"/>
    <property type="match status" value="1"/>
</dbReference>
<dbReference type="PANTHER" id="PTHR42747">
    <property type="entry name" value="NITRONATE MONOOXYGENASE-RELATED"/>
    <property type="match status" value="1"/>
</dbReference>
<evidence type="ECO:0000256" key="2">
    <source>
        <dbReference type="ARBA" id="ARBA00009881"/>
    </source>
</evidence>
<dbReference type="OrthoDB" id="2349068at2759"/>
<comment type="cofactor">
    <cofactor evidence="1">
        <name>FMN</name>
        <dbReference type="ChEBI" id="CHEBI:58210"/>
    </cofactor>
</comment>
<dbReference type="InterPro" id="IPR004136">
    <property type="entry name" value="NMO"/>
</dbReference>
<comment type="similarity">
    <text evidence="2">Belongs to the nitronate monooxygenase family. NMO class I subfamily.</text>
</comment>
<sequence length="372" mass="39762">MTLSWATTSLTRALKIQYPIIQAPCAGHTGVNLVAAVSNAGGLGSLGAGMIAPGQLREMIREIQQKTKHPFSVNLFCRPTPPPSHEELQHHYQGSDDALNAIRVELGLPIPKEYQLRSPPLEEQVQVLLDEGVPVVSYTFGYLPEAIHKKFVNAGVYLIGTATTVGEAIMLAGLDPSSPTRKADAIIAQGIEAGGHRGSFLEGAQLSVRDLTRSIRQAVGPEIPVIAAGGLSNGQDVVDVLRLGADGAALGTLFMLSTDSATPKAHREYILKADQNQVEPTRVSRVLTGRAVRSYPNALMKRLESFDVPGYDIHSAKTKDIAAYAAQKGIPDYMWLFTGAHASEAAKYSEQGTLSASEILGKIVSDVNKHIA</sequence>
<evidence type="ECO:0000256" key="3">
    <source>
        <dbReference type="ARBA" id="ARBA00022630"/>
    </source>
</evidence>
<keyword evidence="7" id="KW-0223">Dioxygenase</keyword>
<evidence type="ECO:0000313" key="7">
    <source>
        <dbReference type="EMBL" id="ORE09509.1"/>
    </source>
</evidence>
<dbReference type="CDD" id="cd04730">
    <property type="entry name" value="NPD_like"/>
    <property type="match status" value="1"/>
</dbReference>
<evidence type="ECO:0000256" key="4">
    <source>
        <dbReference type="ARBA" id="ARBA00022643"/>
    </source>
</evidence>
<evidence type="ECO:0000256" key="5">
    <source>
        <dbReference type="ARBA" id="ARBA00023002"/>
    </source>
</evidence>
<dbReference type="Pfam" id="PF03060">
    <property type="entry name" value="NMO"/>
    <property type="match status" value="1"/>
</dbReference>
<dbReference type="PANTHER" id="PTHR42747:SF3">
    <property type="entry name" value="NITRONATE MONOOXYGENASE-RELATED"/>
    <property type="match status" value="1"/>
</dbReference>
<gene>
    <name evidence="7" type="ORF">BCV72DRAFT_61674</name>
</gene>
<dbReference type="GO" id="GO:0051213">
    <property type="term" value="F:dioxygenase activity"/>
    <property type="evidence" value="ECO:0007669"/>
    <property type="project" value="UniProtKB-KW"/>
</dbReference>
<organism evidence="7">
    <name type="scientific">Rhizopus microsporus var. microsporus</name>
    <dbReference type="NCBI Taxonomy" id="86635"/>
    <lineage>
        <taxon>Eukaryota</taxon>
        <taxon>Fungi</taxon>
        <taxon>Fungi incertae sedis</taxon>
        <taxon>Mucoromycota</taxon>
        <taxon>Mucoromycotina</taxon>
        <taxon>Mucoromycetes</taxon>
        <taxon>Mucorales</taxon>
        <taxon>Mucorineae</taxon>
        <taxon>Rhizopodaceae</taxon>
        <taxon>Rhizopus</taxon>
    </lineage>
</organism>
<dbReference type="AlphaFoldDB" id="A0A1X0RBT8"/>
<dbReference type="InterPro" id="IPR013785">
    <property type="entry name" value="Aldolase_TIM"/>
</dbReference>
<protein>
    <submittedName>
        <fullName evidence="7">2-nitropropane dioxygenase</fullName>
    </submittedName>
</protein>
<keyword evidence="5" id="KW-0560">Oxidoreductase</keyword>
<dbReference type="Proteomes" id="UP000242414">
    <property type="component" value="Unassembled WGS sequence"/>
</dbReference>